<sequence length="92" mass="10184">MLLLFRSLTLVGVTLRVRSSSALVVRIVRNGEIESRGEPTASLPVDSDFDMSLPVRSYFSLNTTVRSGLWPLYVCIVSIVITSHSGSFWLPL</sequence>
<dbReference type="AlphaFoldDB" id="A0A2M4DN61"/>
<dbReference type="EMBL" id="GGFL01014814">
    <property type="protein sequence ID" value="MBW78992.1"/>
    <property type="molecule type" value="Transcribed_RNA"/>
</dbReference>
<proteinExistence type="predicted"/>
<reference evidence="2" key="1">
    <citation type="submission" date="2018-01" db="EMBL/GenBank/DDBJ databases">
        <title>An insight into the sialome of Amazonian anophelines.</title>
        <authorList>
            <person name="Ribeiro J.M."/>
            <person name="Scarpassa V."/>
            <person name="Calvo E."/>
        </authorList>
    </citation>
    <scope>NUCLEOTIDE SEQUENCE</scope>
</reference>
<name>A0A2M4DN61_ANODA</name>
<keyword evidence="1" id="KW-0732">Signal</keyword>
<evidence type="ECO:0000256" key="1">
    <source>
        <dbReference type="SAM" id="SignalP"/>
    </source>
</evidence>
<accession>A0A2M4DN61</accession>
<feature type="signal peptide" evidence="1">
    <location>
        <begin position="1"/>
        <end position="22"/>
    </location>
</feature>
<feature type="chain" id="PRO_5014785826" evidence="1">
    <location>
        <begin position="23"/>
        <end position="92"/>
    </location>
</feature>
<evidence type="ECO:0000313" key="2">
    <source>
        <dbReference type="EMBL" id="MBW78992.1"/>
    </source>
</evidence>
<protein>
    <submittedName>
        <fullName evidence="2">Putative secreted protein</fullName>
    </submittedName>
</protein>
<organism evidence="2">
    <name type="scientific">Anopheles darlingi</name>
    <name type="common">Mosquito</name>
    <dbReference type="NCBI Taxonomy" id="43151"/>
    <lineage>
        <taxon>Eukaryota</taxon>
        <taxon>Metazoa</taxon>
        <taxon>Ecdysozoa</taxon>
        <taxon>Arthropoda</taxon>
        <taxon>Hexapoda</taxon>
        <taxon>Insecta</taxon>
        <taxon>Pterygota</taxon>
        <taxon>Neoptera</taxon>
        <taxon>Endopterygota</taxon>
        <taxon>Diptera</taxon>
        <taxon>Nematocera</taxon>
        <taxon>Culicoidea</taxon>
        <taxon>Culicidae</taxon>
        <taxon>Anophelinae</taxon>
        <taxon>Anopheles</taxon>
    </lineage>
</organism>